<sequence length="71" mass="8000">MCGQKNFKGDCYYGYYPILKAIHPDKYWVKRISSAEPDRGGNCIFLGYNPGGNLAPAINDKMGCFYSNPNR</sequence>
<reference evidence="1" key="1">
    <citation type="journal article" date="2020" name="Stud. Mycol.">
        <title>101 Dothideomycetes genomes: a test case for predicting lifestyles and emergence of pathogens.</title>
        <authorList>
            <person name="Haridas S."/>
            <person name="Albert R."/>
            <person name="Binder M."/>
            <person name="Bloem J."/>
            <person name="Labutti K."/>
            <person name="Salamov A."/>
            <person name="Andreopoulos B."/>
            <person name="Baker S."/>
            <person name="Barry K."/>
            <person name="Bills G."/>
            <person name="Bluhm B."/>
            <person name="Cannon C."/>
            <person name="Castanera R."/>
            <person name="Culley D."/>
            <person name="Daum C."/>
            <person name="Ezra D."/>
            <person name="Gonzalez J."/>
            <person name="Henrissat B."/>
            <person name="Kuo A."/>
            <person name="Liang C."/>
            <person name="Lipzen A."/>
            <person name="Lutzoni F."/>
            <person name="Magnuson J."/>
            <person name="Mondo S."/>
            <person name="Nolan M."/>
            <person name="Ohm R."/>
            <person name="Pangilinan J."/>
            <person name="Park H.-J."/>
            <person name="Ramirez L."/>
            <person name="Alfaro M."/>
            <person name="Sun H."/>
            <person name="Tritt A."/>
            <person name="Yoshinaga Y."/>
            <person name="Zwiers L.-H."/>
            <person name="Turgeon B."/>
            <person name="Goodwin S."/>
            <person name="Spatafora J."/>
            <person name="Crous P."/>
            <person name="Grigoriev I."/>
        </authorList>
    </citation>
    <scope>NUCLEOTIDE SEQUENCE</scope>
    <source>
        <strain evidence="1">CBS 207.26</strain>
    </source>
</reference>
<dbReference type="OrthoDB" id="2910287at2759"/>
<dbReference type="EMBL" id="ML994637">
    <property type="protein sequence ID" value="KAF2184665.1"/>
    <property type="molecule type" value="Genomic_DNA"/>
</dbReference>
<proteinExistence type="predicted"/>
<dbReference type="AlphaFoldDB" id="A0A6A6E0Y8"/>
<accession>A0A6A6E0Y8</accession>
<evidence type="ECO:0000313" key="2">
    <source>
        <dbReference type="Proteomes" id="UP000800200"/>
    </source>
</evidence>
<organism evidence="1 2">
    <name type="scientific">Zopfia rhizophila CBS 207.26</name>
    <dbReference type="NCBI Taxonomy" id="1314779"/>
    <lineage>
        <taxon>Eukaryota</taxon>
        <taxon>Fungi</taxon>
        <taxon>Dikarya</taxon>
        <taxon>Ascomycota</taxon>
        <taxon>Pezizomycotina</taxon>
        <taxon>Dothideomycetes</taxon>
        <taxon>Dothideomycetes incertae sedis</taxon>
        <taxon>Zopfiaceae</taxon>
        <taxon>Zopfia</taxon>
    </lineage>
</organism>
<protein>
    <submittedName>
        <fullName evidence="1">Uncharacterized protein</fullName>
    </submittedName>
</protein>
<dbReference type="Proteomes" id="UP000800200">
    <property type="component" value="Unassembled WGS sequence"/>
</dbReference>
<gene>
    <name evidence="1" type="ORF">K469DRAFT_578865</name>
</gene>
<name>A0A6A6E0Y8_9PEZI</name>
<evidence type="ECO:0000313" key="1">
    <source>
        <dbReference type="EMBL" id="KAF2184665.1"/>
    </source>
</evidence>
<keyword evidence="2" id="KW-1185">Reference proteome</keyword>